<dbReference type="Proteomes" id="UP000256253">
    <property type="component" value="Unassembled WGS sequence"/>
</dbReference>
<gene>
    <name evidence="2" type="ORF">DFJ65_0383</name>
</gene>
<evidence type="ECO:0008006" key="4">
    <source>
        <dbReference type="Google" id="ProtNLM"/>
    </source>
</evidence>
<comment type="caution">
    <text evidence="2">The sequence shown here is derived from an EMBL/GenBank/DDBJ whole genome shotgun (WGS) entry which is preliminary data.</text>
</comment>
<keyword evidence="3" id="KW-1185">Reference proteome</keyword>
<feature type="compositionally biased region" description="Basic and acidic residues" evidence="1">
    <location>
        <begin position="50"/>
        <end position="62"/>
    </location>
</feature>
<reference evidence="2 3" key="1">
    <citation type="submission" date="2018-08" db="EMBL/GenBank/DDBJ databases">
        <title>Sequencing the genomes of 1000 actinobacteria strains.</title>
        <authorList>
            <person name="Klenk H.-P."/>
        </authorList>
    </citation>
    <scope>NUCLEOTIDE SEQUENCE [LARGE SCALE GENOMIC DNA]</scope>
    <source>
        <strain evidence="2 3">DSM 22967</strain>
    </source>
</reference>
<protein>
    <recommendedName>
        <fullName evidence="4">DUF4192 family protein</fullName>
    </recommendedName>
</protein>
<sequence>MVAAANTVGVDVFAFVVTGNAFTAAANGETAPRPMRRTRTSCAPTSDWLPHPDARADPDRRVDRHRHRRARANRLDAVATYFGLIEGATADDERLAELATALTDKELRDCLTTEVKDGRMHGPSHPVREAASRVGYPVIVDALRQAGARMAARHWAPFWTMAWIIAYHANNTVPAATVQVALNAALTDDLGYRMAFLALRGNQPRTAV</sequence>
<feature type="region of interest" description="Disordered" evidence="1">
    <location>
        <begin position="28"/>
        <end position="65"/>
    </location>
</feature>
<organism evidence="2 3">
    <name type="scientific">Calidifontibacter indicus</name>
    <dbReference type="NCBI Taxonomy" id="419650"/>
    <lineage>
        <taxon>Bacteria</taxon>
        <taxon>Bacillati</taxon>
        <taxon>Actinomycetota</taxon>
        <taxon>Actinomycetes</taxon>
        <taxon>Micrococcales</taxon>
        <taxon>Dermacoccaceae</taxon>
        <taxon>Calidifontibacter</taxon>
    </lineage>
</organism>
<accession>A0A3D9UJF7</accession>
<dbReference type="EMBL" id="QTUA01000001">
    <property type="protein sequence ID" value="REF29437.1"/>
    <property type="molecule type" value="Genomic_DNA"/>
</dbReference>
<evidence type="ECO:0000256" key="1">
    <source>
        <dbReference type="SAM" id="MobiDB-lite"/>
    </source>
</evidence>
<proteinExistence type="predicted"/>
<dbReference type="RefSeq" id="WP_147301276.1">
    <property type="nucleotide sequence ID" value="NZ_QTUA01000001.1"/>
</dbReference>
<evidence type="ECO:0000313" key="2">
    <source>
        <dbReference type="EMBL" id="REF29437.1"/>
    </source>
</evidence>
<dbReference type="AlphaFoldDB" id="A0A3D9UJF7"/>
<name>A0A3D9UJF7_9MICO</name>
<evidence type="ECO:0000313" key="3">
    <source>
        <dbReference type="Proteomes" id="UP000256253"/>
    </source>
</evidence>